<accession>U5QJS7</accession>
<evidence type="ECO:0000313" key="15">
    <source>
        <dbReference type="Proteomes" id="UP000017396"/>
    </source>
</evidence>
<dbReference type="Proteomes" id="UP000017396">
    <property type="component" value="Chromosome"/>
</dbReference>
<evidence type="ECO:0000256" key="10">
    <source>
        <dbReference type="ARBA" id="ARBA00023136"/>
    </source>
</evidence>
<dbReference type="RefSeq" id="WP_023174493.1">
    <property type="nucleotide sequence ID" value="NC_022600.1"/>
</dbReference>
<dbReference type="GO" id="GO:0020037">
    <property type="term" value="F:heme binding"/>
    <property type="evidence" value="ECO:0007669"/>
    <property type="project" value="TreeGrafter"/>
</dbReference>
<feature type="transmembrane region" description="Helical" evidence="12">
    <location>
        <begin position="84"/>
        <end position="104"/>
    </location>
</feature>
<evidence type="ECO:0000256" key="5">
    <source>
        <dbReference type="ARBA" id="ARBA00022692"/>
    </source>
</evidence>
<sequence>MATAKVAVRKPLRWLHWTMAICYAILFTVGIYMVNLPEGVSYTPSLFAFHKSMGVLVLLLLTARILLLIPTIGPPRGKNWLPTAALHTILYLAMIVVPISGYFFSNTSGHGVALFGLALPTLFAKNKAIAELAGDVHGWLAYTFLAFIAIHMIAQRSYLLGRWKRLTRGRATRA</sequence>
<dbReference type="AlphaFoldDB" id="U5QJS7"/>
<evidence type="ECO:0000256" key="1">
    <source>
        <dbReference type="ARBA" id="ARBA00004651"/>
    </source>
</evidence>
<evidence type="ECO:0000313" key="14">
    <source>
        <dbReference type="EMBL" id="AGY59247.1"/>
    </source>
</evidence>
<evidence type="ECO:0000256" key="6">
    <source>
        <dbReference type="ARBA" id="ARBA00022723"/>
    </source>
</evidence>
<reference evidence="14 15" key="1">
    <citation type="journal article" date="2013" name="PLoS ONE">
        <title>Cultivation and Complete Genome Sequencing of Gloeobacter kilaueensis sp. nov., from a Lava Cave in Kilauea Caldera, Hawai'i.</title>
        <authorList>
            <person name="Saw J.H."/>
            <person name="Schatz M."/>
            <person name="Brown M.V."/>
            <person name="Kunkel D.D."/>
            <person name="Foster J.S."/>
            <person name="Shick H."/>
            <person name="Christensen S."/>
            <person name="Hou S."/>
            <person name="Wan X."/>
            <person name="Donachie S.P."/>
        </authorList>
    </citation>
    <scope>NUCLEOTIDE SEQUENCE [LARGE SCALE GENOMIC DNA]</scope>
    <source>
        <strain evidence="15">JS</strain>
    </source>
</reference>
<dbReference type="PANTHER" id="PTHR30529:SF1">
    <property type="entry name" value="CYTOCHROME B561 HOMOLOG 2"/>
    <property type="match status" value="1"/>
</dbReference>
<protein>
    <submittedName>
        <fullName evidence="14">Cytochrome B561</fullName>
    </submittedName>
</protein>
<dbReference type="SUPFAM" id="SSF81342">
    <property type="entry name" value="Transmembrane di-heme cytochromes"/>
    <property type="match status" value="1"/>
</dbReference>
<keyword evidence="7" id="KW-0249">Electron transport</keyword>
<evidence type="ECO:0000256" key="3">
    <source>
        <dbReference type="ARBA" id="ARBA00022475"/>
    </source>
</evidence>
<evidence type="ECO:0000256" key="12">
    <source>
        <dbReference type="SAM" id="Phobius"/>
    </source>
</evidence>
<evidence type="ECO:0000256" key="7">
    <source>
        <dbReference type="ARBA" id="ARBA00022982"/>
    </source>
</evidence>
<keyword evidence="10 12" id="KW-0472">Membrane</keyword>
<comment type="similarity">
    <text evidence="11">Belongs to the cytochrome b561 family.</text>
</comment>
<dbReference type="InterPro" id="IPR016174">
    <property type="entry name" value="Di-haem_cyt_TM"/>
</dbReference>
<evidence type="ECO:0000256" key="11">
    <source>
        <dbReference type="ARBA" id="ARBA00037975"/>
    </source>
</evidence>
<keyword evidence="2" id="KW-0813">Transport</keyword>
<keyword evidence="4" id="KW-0349">Heme</keyword>
<evidence type="ECO:0000256" key="2">
    <source>
        <dbReference type="ARBA" id="ARBA00022448"/>
    </source>
</evidence>
<dbReference type="EMBL" id="CP003587">
    <property type="protein sequence ID" value="AGY59247.1"/>
    <property type="molecule type" value="Genomic_DNA"/>
</dbReference>
<dbReference type="GO" id="GO:0046872">
    <property type="term" value="F:metal ion binding"/>
    <property type="evidence" value="ECO:0007669"/>
    <property type="project" value="UniProtKB-KW"/>
</dbReference>
<organism evidence="14 15">
    <name type="scientific">Gloeobacter kilaueensis (strain ATCC BAA-2537 / CCAP 1431/1 / ULC 316 / JS1)</name>
    <dbReference type="NCBI Taxonomy" id="1183438"/>
    <lineage>
        <taxon>Bacteria</taxon>
        <taxon>Bacillati</taxon>
        <taxon>Cyanobacteriota</taxon>
        <taxon>Cyanophyceae</taxon>
        <taxon>Gloeobacterales</taxon>
        <taxon>Gloeobacteraceae</taxon>
        <taxon>Gloeobacter</taxon>
    </lineage>
</organism>
<comment type="subcellular location">
    <subcellularLocation>
        <location evidence="1">Cell membrane</location>
        <topology evidence="1">Multi-pass membrane protein</topology>
    </subcellularLocation>
</comment>
<dbReference type="OrthoDB" id="556859at2"/>
<gene>
    <name evidence="14" type="ORF">GKIL_3001</name>
</gene>
<name>U5QJS7_GLOK1</name>
<dbReference type="eggNOG" id="COG3038">
    <property type="taxonomic scope" value="Bacteria"/>
</dbReference>
<proteinExistence type="inferred from homology"/>
<keyword evidence="15" id="KW-1185">Reference proteome</keyword>
<evidence type="ECO:0000256" key="8">
    <source>
        <dbReference type="ARBA" id="ARBA00022989"/>
    </source>
</evidence>
<keyword evidence="8 12" id="KW-1133">Transmembrane helix</keyword>
<evidence type="ECO:0000259" key="13">
    <source>
        <dbReference type="Pfam" id="PF01292"/>
    </source>
</evidence>
<dbReference type="GO" id="GO:0009055">
    <property type="term" value="F:electron transfer activity"/>
    <property type="evidence" value="ECO:0007669"/>
    <property type="project" value="InterPro"/>
</dbReference>
<feature type="domain" description="Cytochrome b561 bacterial/Ni-hydrogenase" evidence="13">
    <location>
        <begin position="9"/>
        <end position="155"/>
    </location>
</feature>
<keyword evidence="9" id="KW-0408">Iron</keyword>
<feature type="transmembrane region" description="Helical" evidence="12">
    <location>
        <begin position="139"/>
        <end position="160"/>
    </location>
</feature>
<dbReference type="KEGG" id="glj:GKIL_3001"/>
<dbReference type="InterPro" id="IPR011577">
    <property type="entry name" value="Cyt_b561_bac/Ni-Hgenase"/>
</dbReference>
<keyword evidence="6" id="KW-0479">Metal-binding</keyword>
<feature type="transmembrane region" description="Helical" evidence="12">
    <location>
        <begin position="12"/>
        <end position="33"/>
    </location>
</feature>
<evidence type="ECO:0000256" key="4">
    <source>
        <dbReference type="ARBA" id="ARBA00022617"/>
    </source>
</evidence>
<dbReference type="InterPro" id="IPR052168">
    <property type="entry name" value="Cytochrome_b561_oxidase"/>
</dbReference>
<dbReference type="HOGENOM" id="CLU_095321_0_0_3"/>
<evidence type="ECO:0000256" key="9">
    <source>
        <dbReference type="ARBA" id="ARBA00023004"/>
    </source>
</evidence>
<feature type="transmembrane region" description="Helical" evidence="12">
    <location>
        <begin position="53"/>
        <end position="72"/>
    </location>
</feature>
<dbReference type="GO" id="GO:0022904">
    <property type="term" value="P:respiratory electron transport chain"/>
    <property type="evidence" value="ECO:0007669"/>
    <property type="project" value="InterPro"/>
</dbReference>
<dbReference type="GO" id="GO:0005886">
    <property type="term" value="C:plasma membrane"/>
    <property type="evidence" value="ECO:0007669"/>
    <property type="project" value="UniProtKB-SubCell"/>
</dbReference>
<keyword evidence="3" id="KW-1003">Cell membrane</keyword>
<dbReference type="PANTHER" id="PTHR30529">
    <property type="entry name" value="CYTOCHROME B561"/>
    <property type="match status" value="1"/>
</dbReference>
<keyword evidence="5 12" id="KW-0812">Transmembrane</keyword>
<dbReference type="Gene3D" id="1.20.950.20">
    <property type="entry name" value="Transmembrane di-heme cytochromes, Chain C"/>
    <property type="match status" value="1"/>
</dbReference>
<dbReference type="Pfam" id="PF01292">
    <property type="entry name" value="Ni_hydr_CYTB"/>
    <property type="match status" value="1"/>
</dbReference>